<dbReference type="InterPro" id="IPR000835">
    <property type="entry name" value="HTH_MarR-typ"/>
</dbReference>
<dbReference type="InterPro" id="IPR039422">
    <property type="entry name" value="MarR/SlyA-like"/>
</dbReference>
<reference evidence="3" key="1">
    <citation type="journal article" date="2019" name="Int. J. Syst. Evol. Microbiol.">
        <title>The Global Catalogue of Microorganisms (GCM) 10K type strain sequencing project: providing services to taxonomists for standard genome sequencing and annotation.</title>
        <authorList>
            <consortium name="The Broad Institute Genomics Platform"/>
            <consortium name="The Broad Institute Genome Sequencing Center for Infectious Disease"/>
            <person name="Wu L."/>
            <person name="Ma J."/>
        </authorList>
    </citation>
    <scope>NUCLEOTIDE SEQUENCE [LARGE SCALE GENOMIC DNA]</scope>
    <source>
        <strain evidence="3">CGMCC 1.12664</strain>
    </source>
</reference>
<dbReference type="Gene3D" id="1.10.10.10">
    <property type="entry name" value="Winged helix-like DNA-binding domain superfamily/Winged helix DNA-binding domain"/>
    <property type="match status" value="1"/>
</dbReference>
<protein>
    <submittedName>
        <fullName evidence="2">MarR family transcriptional regulator</fullName>
    </submittedName>
</protein>
<dbReference type="Pfam" id="PF12802">
    <property type="entry name" value="MarR_2"/>
    <property type="match status" value="1"/>
</dbReference>
<organism evidence="2 3">
    <name type="scientific">Primorskyibacter flagellatus</name>
    <dbReference type="NCBI Taxonomy" id="1387277"/>
    <lineage>
        <taxon>Bacteria</taxon>
        <taxon>Pseudomonadati</taxon>
        <taxon>Pseudomonadota</taxon>
        <taxon>Alphaproteobacteria</taxon>
        <taxon>Rhodobacterales</taxon>
        <taxon>Roseobacteraceae</taxon>
        <taxon>Primorskyibacter</taxon>
    </lineage>
</organism>
<comment type="caution">
    <text evidence="2">The sequence shown here is derived from an EMBL/GenBank/DDBJ whole genome shotgun (WGS) entry which is preliminary data.</text>
</comment>
<sequence length="165" mass="18328">MADDRPHLPAFDLAGFTPYRLAVAAKRTSEELARQYRARFGISIPEWRVLVHLAHAGDVSVRDIEARVAMEKYEVSRAAKRLAGAGLIVKRAHEGDRRLVRLALTAEGEALMRDLLPLAQAYQEEIDRRLGAALTGLEAGLDRLLADWEIPATEGGGRVWHEPEV</sequence>
<dbReference type="AlphaFoldDB" id="A0A917A796"/>
<evidence type="ECO:0000259" key="1">
    <source>
        <dbReference type="PROSITE" id="PS50995"/>
    </source>
</evidence>
<evidence type="ECO:0000313" key="2">
    <source>
        <dbReference type="EMBL" id="GGE32531.1"/>
    </source>
</evidence>
<gene>
    <name evidence="2" type="ORF">GCM10011360_20480</name>
</gene>
<dbReference type="GO" id="GO:0006950">
    <property type="term" value="P:response to stress"/>
    <property type="evidence" value="ECO:0007669"/>
    <property type="project" value="TreeGrafter"/>
</dbReference>
<dbReference type="SMART" id="SM00347">
    <property type="entry name" value="HTH_MARR"/>
    <property type="match status" value="1"/>
</dbReference>
<proteinExistence type="predicted"/>
<keyword evidence="3" id="KW-1185">Reference proteome</keyword>
<name>A0A917A796_9RHOB</name>
<dbReference type="InterPro" id="IPR036388">
    <property type="entry name" value="WH-like_DNA-bd_sf"/>
</dbReference>
<feature type="domain" description="HTH marR-type" evidence="1">
    <location>
        <begin position="18"/>
        <end position="150"/>
    </location>
</feature>
<dbReference type="GO" id="GO:0003700">
    <property type="term" value="F:DNA-binding transcription factor activity"/>
    <property type="evidence" value="ECO:0007669"/>
    <property type="project" value="InterPro"/>
</dbReference>
<dbReference type="Proteomes" id="UP000612855">
    <property type="component" value="Unassembled WGS sequence"/>
</dbReference>
<dbReference type="EMBL" id="BMFJ01000001">
    <property type="protein sequence ID" value="GGE32531.1"/>
    <property type="molecule type" value="Genomic_DNA"/>
</dbReference>
<dbReference type="PANTHER" id="PTHR33164:SF57">
    <property type="entry name" value="MARR-FAMILY TRANSCRIPTIONAL REGULATOR"/>
    <property type="match status" value="1"/>
</dbReference>
<dbReference type="InterPro" id="IPR036390">
    <property type="entry name" value="WH_DNA-bd_sf"/>
</dbReference>
<accession>A0A917A796</accession>
<dbReference type="RefSeq" id="WP_188477593.1">
    <property type="nucleotide sequence ID" value="NZ_BMFJ01000001.1"/>
</dbReference>
<dbReference type="SUPFAM" id="SSF46785">
    <property type="entry name" value="Winged helix' DNA-binding domain"/>
    <property type="match status" value="1"/>
</dbReference>
<evidence type="ECO:0000313" key="3">
    <source>
        <dbReference type="Proteomes" id="UP000612855"/>
    </source>
</evidence>
<dbReference type="PANTHER" id="PTHR33164">
    <property type="entry name" value="TRANSCRIPTIONAL REGULATOR, MARR FAMILY"/>
    <property type="match status" value="1"/>
</dbReference>
<dbReference type="PROSITE" id="PS50995">
    <property type="entry name" value="HTH_MARR_2"/>
    <property type="match status" value="1"/>
</dbReference>